<keyword evidence="1" id="KW-0040">ANK repeat</keyword>
<sequence length="345" mass="35713">MDVDAPTQATPAAHLDATAAAWVPGGTIEEGGSRRPDGSLRKKVRVRQGWAAQREPRRFAPRGSGASGGVRSAAALARGAEAARAARDAALPPVDCVGFSLAAPPPGCAGLAGPAAVHLDVSESAADGASLLVEWFSERPERVGELAFRGRTRQERHDLYALVDRHDGLAAASGGFGEDRAIRVFYAEAARPESAEDRAAGEEVDALWRLVLTERDTGGAPEAADLSRGELRELCALAKPPPWLAALREKQLATVAAAATLRAACEAGDAAAVLDVLGTHRSALFADHATPPLHLAVAAGSADAVAALLAAGAPTNVRDRATGESPLELARRMGDEDVVAVLRRL</sequence>
<keyword evidence="5" id="KW-1185">Reference proteome</keyword>
<dbReference type="PROSITE" id="PS50297">
    <property type="entry name" value="ANK_REP_REGION"/>
    <property type="match status" value="1"/>
</dbReference>
<name>F0YJ86_AURAN</name>
<feature type="region of interest" description="Disordered" evidence="2">
    <location>
        <begin position="25"/>
        <end position="69"/>
    </location>
</feature>
<feature type="repeat" description="ANK" evidence="1">
    <location>
        <begin position="288"/>
        <end position="320"/>
    </location>
</feature>
<dbReference type="AlphaFoldDB" id="F0YJ86"/>
<dbReference type="KEGG" id="aaf:AURANDRAFT_66907"/>
<feature type="compositionally biased region" description="Basic and acidic residues" evidence="2">
    <location>
        <begin position="31"/>
        <end position="40"/>
    </location>
</feature>
<dbReference type="Pfam" id="PF00023">
    <property type="entry name" value="Ank"/>
    <property type="match status" value="1"/>
</dbReference>
<dbReference type="RefSeq" id="XP_009040559.1">
    <property type="nucleotide sequence ID" value="XM_009042311.1"/>
</dbReference>
<evidence type="ECO:0000313" key="5">
    <source>
        <dbReference type="Proteomes" id="UP000002729"/>
    </source>
</evidence>
<dbReference type="GeneID" id="20225997"/>
<organism evidence="5">
    <name type="scientific">Aureococcus anophagefferens</name>
    <name type="common">Harmful bloom alga</name>
    <dbReference type="NCBI Taxonomy" id="44056"/>
    <lineage>
        <taxon>Eukaryota</taxon>
        <taxon>Sar</taxon>
        <taxon>Stramenopiles</taxon>
        <taxon>Ochrophyta</taxon>
        <taxon>Pelagophyceae</taxon>
        <taxon>Pelagomonadales</taxon>
        <taxon>Pelagomonadaceae</taxon>
        <taxon>Aureococcus</taxon>
    </lineage>
</organism>
<dbReference type="Pfam" id="PF09282">
    <property type="entry name" value="Mago-bind"/>
    <property type="match status" value="1"/>
</dbReference>
<proteinExistence type="predicted"/>
<evidence type="ECO:0000256" key="1">
    <source>
        <dbReference type="PROSITE-ProRule" id="PRU00023"/>
    </source>
</evidence>
<feature type="domain" description="WIBG Mago-binding" evidence="3">
    <location>
        <begin position="32"/>
        <end position="50"/>
    </location>
</feature>
<accession>F0YJ86</accession>
<dbReference type="Proteomes" id="UP000002729">
    <property type="component" value="Unassembled WGS sequence"/>
</dbReference>
<dbReference type="Gene3D" id="1.25.40.20">
    <property type="entry name" value="Ankyrin repeat-containing domain"/>
    <property type="match status" value="1"/>
</dbReference>
<evidence type="ECO:0000313" key="4">
    <source>
        <dbReference type="EMBL" id="EGB04824.1"/>
    </source>
</evidence>
<dbReference type="SUPFAM" id="SSF48403">
    <property type="entry name" value="Ankyrin repeat"/>
    <property type="match status" value="1"/>
</dbReference>
<dbReference type="InterPro" id="IPR036770">
    <property type="entry name" value="Ankyrin_rpt-contain_sf"/>
</dbReference>
<dbReference type="InterPro" id="IPR015362">
    <property type="entry name" value="WIBG_mago-bd"/>
</dbReference>
<protein>
    <recommendedName>
        <fullName evidence="3">WIBG Mago-binding domain-containing protein</fullName>
    </recommendedName>
</protein>
<evidence type="ECO:0000256" key="2">
    <source>
        <dbReference type="SAM" id="MobiDB-lite"/>
    </source>
</evidence>
<evidence type="ECO:0000259" key="3">
    <source>
        <dbReference type="Pfam" id="PF09282"/>
    </source>
</evidence>
<dbReference type="EMBL" id="GL833147">
    <property type="protein sequence ID" value="EGB04824.1"/>
    <property type="molecule type" value="Genomic_DNA"/>
</dbReference>
<dbReference type="InterPro" id="IPR002110">
    <property type="entry name" value="Ankyrin_rpt"/>
</dbReference>
<gene>
    <name evidence="4" type="ORF">AURANDRAFT_66907</name>
</gene>
<reference evidence="4 5" key="1">
    <citation type="journal article" date="2011" name="Proc. Natl. Acad. Sci. U.S.A.">
        <title>Niche of harmful alga Aureococcus anophagefferens revealed through ecogenomics.</title>
        <authorList>
            <person name="Gobler C.J."/>
            <person name="Berry D.L."/>
            <person name="Dyhrman S.T."/>
            <person name="Wilhelm S.W."/>
            <person name="Salamov A."/>
            <person name="Lobanov A.V."/>
            <person name="Zhang Y."/>
            <person name="Collier J.L."/>
            <person name="Wurch L.L."/>
            <person name="Kustka A.B."/>
            <person name="Dill B.D."/>
            <person name="Shah M."/>
            <person name="VerBerkmoes N.C."/>
            <person name="Kuo A."/>
            <person name="Terry A."/>
            <person name="Pangilinan J."/>
            <person name="Lindquist E.A."/>
            <person name="Lucas S."/>
            <person name="Paulsen I.T."/>
            <person name="Hattenrath-Lehmann T.K."/>
            <person name="Talmage S.C."/>
            <person name="Walker E.A."/>
            <person name="Koch F."/>
            <person name="Burson A.M."/>
            <person name="Marcoval M.A."/>
            <person name="Tang Y.Z."/>
            <person name="Lecleir G.R."/>
            <person name="Coyne K.J."/>
            <person name="Berg G.M."/>
            <person name="Bertrand E.M."/>
            <person name="Saito M.A."/>
            <person name="Gladyshev V.N."/>
            <person name="Grigoriev I.V."/>
        </authorList>
    </citation>
    <scope>NUCLEOTIDE SEQUENCE [LARGE SCALE GENOMIC DNA]</scope>
    <source>
        <strain evidence="5">CCMP 1984</strain>
    </source>
</reference>
<dbReference type="PROSITE" id="PS50088">
    <property type="entry name" value="ANK_REPEAT"/>
    <property type="match status" value="1"/>
</dbReference>
<dbReference type="OrthoDB" id="21625at2759"/>
<dbReference type="InParanoid" id="F0YJ86"/>